<dbReference type="EMBL" id="FOXI01000016">
    <property type="protein sequence ID" value="SFQ02216.1"/>
    <property type="molecule type" value="Genomic_DNA"/>
</dbReference>
<feature type="region of interest" description="Disordered" evidence="1">
    <location>
        <begin position="82"/>
        <end position="101"/>
    </location>
</feature>
<dbReference type="SUPFAM" id="SSF88713">
    <property type="entry name" value="Glycoside hydrolase/deacetylase"/>
    <property type="match status" value="1"/>
</dbReference>
<keyword evidence="4" id="KW-1185">Reference proteome</keyword>
<sequence>MAHTVCLTVDFDAVSPWLHAGEFGDSPVQRSRGVFGAEVGAPRLIDLFDRLDVPTTWFVPGHTIDSFPEPCERVVDAGHEIGHHGWSHTPPGEYESREAERADVARGIESIERLTGSAPAGYRSPSWDFSPHTVPLLQEFGFEYSSSGMAREFEPYELTEEHAPVDGPYETGDPVGITEVPVSWQRDDYPALAFSGNRAFSDEGAVFDHWRRQFDWMSEHAADGVYVLTLHPQVSGRSPRPSMLRELIEHMAAKPGVEFATVSDALAGTRSAGEGEEH</sequence>
<dbReference type="PROSITE" id="PS51677">
    <property type="entry name" value="NODB"/>
    <property type="match status" value="1"/>
</dbReference>
<evidence type="ECO:0000259" key="2">
    <source>
        <dbReference type="PROSITE" id="PS51677"/>
    </source>
</evidence>
<dbReference type="AlphaFoldDB" id="A0A1I5V5K3"/>
<feature type="domain" description="NodB homology" evidence="2">
    <location>
        <begin position="27"/>
        <end position="260"/>
    </location>
</feature>
<accession>A0A1I5V5K3</accession>
<dbReference type="PANTHER" id="PTHR47561:SF1">
    <property type="entry name" value="POLYSACCHARIDE DEACETYLASE FAMILY PROTEIN (AFU_ORTHOLOGUE AFUA_6G05030)"/>
    <property type="match status" value="1"/>
</dbReference>
<dbReference type="PANTHER" id="PTHR47561">
    <property type="entry name" value="POLYSACCHARIDE DEACETYLASE FAMILY PROTEIN (AFU_ORTHOLOGUE AFUA_6G05030)"/>
    <property type="match status" value="1"/>
</dbReference>
<name>A0A1I5V5K3_9EURY</name>
<dbReference type="Pfam" id="PF01522">
    <property type="entry name" value="Polysacc_deac_1"/>
    <property type="match status" value="1"/>
</dbReference>
<gene>
    <name evidence="3" type="ORF">SAMN05216277_11615</name>
</gene>
<organism evidence="3 4">
    <name type="scientific">Halolamina pelagica</name>
    <dbReference type="NCBI Taxonomy" id="699431"/>
    <lineage>
        <taxon>Archaea</taxon>
        <taxon>Methanobacteriati</taxon>
        <taxon>Methanobacteriota</taxon>
        <taxon>Stenosarchaea group</taxon>
        <taxon>Halobacteria</taxon>
        <taxon>Halobacteriales</taxon>
        <taxon>Haloferacaceae</taxon>
    </lineage>
</organism>
<dbReference type="RefSeq" id="WP_079990209.1">
    <property type="nucleotide sequence ID" value="NZ_FOXI01000016.1"/>
</dbReference>
<dbReference type="InterPro" id="IPR011330">
    <property type="entry name" value="Glyco_hydro/deAcase_b/a-brl"/>
</dbReference>
<dbReference type="GO" id="GO:0005975">
    <property type="term" value="P:carbohydrate metabolic process"/>
    <property type="evidence" value="ECO:0007669"/>
    <property type="project" value="InterPro"/>
</dbReference>
<dbReference type="InterPro" id="IPR002509">
    <property type="entry name" value="NODB_dom"/>
</dbReference>
<evidence type="ECO:0000256" key="1">
    <source>
        <dbReference type="SAM" id="MobiDB-lite"/>
    </source>
</evidence>
<dbReference type="OrthoDB" id="10436at2157"/>
<dbReference type="Proteomes" id="UP000183769">
    <property type="component" value="Unassembled WGS sequence"/>
</dbReference>
<reference evidence="4" key="1">
    <citation type="submission" date="2016-10" db="EMBL/GenBank/DDBJ databases">
        <authorList>
            <person name="Varghese N."/>
            <person name="Submissions S."/>
        </authorList>
    </citation>
    <scope>NUCLEOTIDE SEQUENCE [LARGE SCALE GENOMIC DNA]</scope>
    <source>
        <strain evidence="4">CGMCC 1.10329</strain>
    </source>
</reference>
<dbReference type="GO" id="GO:0016810">
    <property type="term" value="F:hydrolase activity, acting on carbon-nitrogen (but not peptide) bonds"/>
    <property type="evidence" value="ECO:0007669"/>
    <property type="project" value="InterPro"/>
</dbReference>
<dbReference type="InterPro" id="IPR037950">
    <property type="entry name" value="PgdA-like"/>
</dbReference>
<protein>
    <submittedName>
        <fullName evidence="3">Polysaccharide deacetylase</fullName>
    </submittedName>
</protein>
<dbReference type="CDD" id="cd10938">
    <property type="entry name" value="CE4_HpPgdA_like"/>
    <property type="match status" value="1"/>
</dbReference>
<evidence type="ECO:0000313" key="4">
    <source>
        <dbReference type="Proteomes" id="UP000183769"/>
    </source>
</evidence>
<dbReference type="Gene3D" id="3.20.20.370">
    <property type="entry name" value="Glycoside hydrolase/deacetylase"/>
    <property type="match status" value="1"/>
</dbReference>
<proteinExistence type="predicted"/>
<evidence type="ECO:0000313" key="3">
    <source>
        <dbReference type="EMBL" id="SFQ02216.1"/>
    </source>
</evidence>